<accession>K0KD81</accession>
<dbReference type="EMBL" id="HE804045">
    <property type="protein sequence ID" value="CCH34508.1"/>
    <property type="molecule type" value="Genomic_DNA"/>
</dbReference>
<proteinExistence type="predicted"/>
<evidence type="ECO:0000259" key="2">
    <source>
        <dbReference type="PROSITE" id="PS50837"/>
    </source>
</evidence>
<dbReference type="InterPro" id="IPR027417">
    <property type="entry name" value="P-loop_NTPase"/>
</dbReference>
<dbReference type="PANTHER" id="PTHR46844:SF1">
    <property type="entry name" value="SLR5058 PROTEIN"/>
    <property type="match status" value="1"/>
</dbReference>
<feature type="domain" description="NACHT" evidence="2">
    <location>
        <begin position="141"/>
        <end position="263"/>
    </location>
</feature>
<evidence type="ECO:0000256" key="1">
    <source>
        <dbReference type="SAM" id="Phobius"/>
    </source>
</evidence>
<dbReference type="SUPFAM" id="SSF52540">
    <property type="entry name" value="P-loop containing nucleoside triphosphate hydrolases"/>
    <property type="match status" value="1"/>
</dbReference>
<dbReference type="Pfam" id="PF05729">
    <property type="entry name" value="NACHT"/>
    <property type="match status" value="1"/>
</dbReference>
<dbReference type="Proteomes" id="UP000006281">
    <property type="component" value="Chromosome"/>
</dbReference>
<dbReference type="Gene3D" id="3.40.50.300">
    <property type="entry name" value="P-loop containing nucleotide triphosphate hydrolases"/>
    <property type="match status" value="1"/>
</dbReference>
<keyword evidence="1" id="KW-0812">Transmembrane</keyword>
<dbReference type="InterPro" id="IPR007111">
    <property type="entry name" value="NACHT_NTPase"/>
</dbReference>
<reference evidence="3 4" key="1">
    <citation type="journal article" date="2012" name="BMC Genomics">
        <title>Complete genome sequence of Saccharothrix espanaensis DSM 44229T and comparison to the other completely sequenced Pseudonocardiaceae.</title>
        <authorList>
            <person name="Strobel T."/>
            <person name="Al-Dilaimi A."/>
            <person name="Blom J."/>
            <person name="Gessner A."/>
            <person name="Kalinowski J."/>
            <person name="Luzhetska M."/>
            <person name="Puhler A."/>
            <person name="Szczepanowski R."/>
            <person name="Bechthold A."/>
            <person name="Ruckert C."/>
        </authorList>
    </citation>
    <scope>NUCLEOTIDE SEQUENCE [LARGE SCALE GENOMIC DNA]</scope>
    <source>
        <strain evidence="4">ATCC 51144 / DSM 44229 / JCM 9112 / NBRC 15066 / NRRL 15764</strain>
    </source>
</reference>
<dbReference type="eggNOG" id="COG5635">
    <property type="taxonomic scope" value="Bacteria"/>
</dbReference>
<dbReference type="PROSITE" id="PS50837">
    <property type="entry name" value="NACHT"/>
    <property type="match status" value="1"/>
</dbReference>
<dbReference type="STRING" id="1179773.BN6_72760"/>
<keyword evidence="4" id="KW-1185">Reference proteome</keyword>
<evidence type="ECO:0000313" key="3">
    <source>
        <dbReference type="EMBL" id="CCH34508.1"/>
    </source>
</evidence>
<keyword evidence="1" id="KW-1133">Transmembrane helix</keyword>
<evidence type="ECO:0000313" key="4">
    <source>
        <dbReference type="Proteomes" id="UP000006281"/>
    </source>
</evidence>
<keyword evidence="1" id="KW-0472">Membrane</keyword>
<dbReference type="SUPFAM" id="SSF56436">
    <property type="entry name" value="C-type lectin-like"/>
    <property type="match status" value="1"/>
</dbReference>
<dbReference type="PATRIC" id="fig|1179773.3.peg.7353"/>
<dbReference type="AlphaFoldDB" id="K0KD81"/>
<feature type="transmembrane region" description="Helical" evidence="1">
    <location>
        <begin position="20"/>
        <end position="41"/>
    </location>
</feature>
<name>K0KD81_SACES</name>
<sequence>MEIARSGLCPGRRLLLNRRVLANLGWAAAAITPVAAALLLVPRALWKRWSARVVDRVDLGLRRGVTRFGRHYREYTRASLKFIDLKGLAVVGFHTPEFDDVFVDVGLAYQAPHHAPTGLLSRLSAGGRHAVTEFLDRPDPVVLAIIGVPGSGKTTLLRHLALTVSRARRGRRRIPILLYLRDHVAEIVAGAELATLVRDRLGRYGPQEPPGWFEQRLRRGDCLVLLDGLDEVADKADRRKVSDWVERQTAQYPGNDYVLTSRPHGYLAAPVNGAAVLQVRDFTDEQVTGFVRGWYSAIEKLSTRDDGRAVRLRAEAAADELLDKLHANSTLYDLTVNPLLLTMVANVHRFGSKLPDSRAELYREICEVMLWRRHEAKNLPVRLDGNRKEVVLRALAFTMMERRVRDVSRADVLARFKPMLLRMSTSMTEEALLEDVSSNGLLVERESGVFSFAHLTFQEYLAAAHARELGDLSVLAAKVDDDWWREAIVLGVARTSADPVVQACVEQGSVGALALALDCAEVCNELSPELREQLARLADALAEDPEQRQLVAGIMLTRLGREMVRVGDARVYARPVTNTLYGLYLRYNDRPVPPDVEPAAPVRGVWSSDANAFVTWANAMVGDRTAYRLPSAAEAEAPAVRRGLAKVGRPYWLRSGATHPAVARRLDVERMAVRAASDIDPTGVVPRLLLLDHVSVLLDLEPVPPVIAPGSLRSVRVGGGHERSAADLIAAIALASELGLDLGFLTSVAHRLAWVASARWPKWRSKSEQRTLADQVREVRDAQVGERDEPVVHMLGLGRGYRLGSLGVVRDPRAATEAFVGKAMTRYLDSMLAWVATPDSARSALPDGGTSILALVKTGPGDVDPVQLVADVMGDVHGLRTGLWDPNLPERVREAARPVVVGGEPLTREVASVIRLGALCVAAELDETSPADAGRYRRIAAGTTYLECRRAGEVAADETIVLATDRGNR</sequence>
<dbReference type="HOGENOM" id="CLU_300313_0_0_11"/>
<dbReference type="PANTHER" id="PTHR46844">
    <property type="entry name" value="SLR5058 PROTEIN"/>
    <property type="match status" value="1"/>
</dbReference>
<organism evidence="3 4">
    <name type="scientific">Saccharothrix espanaensis (strain ATCC 51144 / DSM 44229 / JCM 9112 / NBRC 15066 / NRRL 15764)</name>
    <dbReference type="NCBI Taxonomy" id="1179773"/>
    <lineage>
        <taxon>Bacteria</taxon>
        <taxon>Bacillati</taxon>
        <taxon>Actinomycetota</taxon>
        <taxon>Actinomycetes</taxon>
        <taxon>Pseudonocardiales</taxon>
        <taxon>Pseudonocardiaceae</taxon>
        <taxon>Saccharothrix</taxon>
    </lineage>
</organism>
<dbReference type="InterPro" id="IPR016187">
    <property type="entry name" value="CTDL_fold"/>
</dbReference>
<dbReference type="KEGG" id="sesp:BN6_72760"/>
<gene>
    <name evidence="3" type="ordered locus">BN6_72760</name>
</gene>
<protein>
    <recommendedName>
        <fullName evidence="2">NACHT domain-containing protein</fullName>
    </recommendedName>
</protein>